<organism evidence="2 3">
    <name type="scientific">Anaeroplasma bactoclasticum</name>
    <dbReference type="NCBI Taxonomy" id="2088"/>
    <lineage>
        <taxon>Bacteria</taxon>
        <taxon>Bacillati</taxon>
        <taxon>Mycoplasmatota</taxon>
        <taxon>Mollicutes</taxon>
        <taxon>Anaeroplasmatales</taxon>
        <taxon>Anaeroplasmataceae</taxon>
        <taxon>Anaeroplasma</taxon>
    </lineage>
</organism>
<name>A0A397RXM8_9MOLU</name>
<evidence type="ECO:0000313" key="2">
    <source>
        <dbReference type="EMBL" id="RIA78458.1"/>
    </source>
</evidence>
<evidence type="ECO:0000256" key="1">
    <source>
        <dbReference type="SAM" id="Phobius"/>
    </source>
</evidence>
<accession>A0A397RXM8</accession>
<dbReference type="Proteomes" id="UP000266506">
    <property type="component" value="Unassembled WGS sequence"/>
</dbReference>
<keyword evidence="1" id="KW-0812">Transmembrane</keyword>
<dbReference type="AlphaFoldDB" id="A0A397RXM8"/>
<comment type="caution">
    <text evidence="2">The sequence shown here is derived from an EMBL/GenBank/DDBJ whole genome shotgun (WGS) entry which is preliminary data.</text>
</comment>
<dbReference type="EMBL" id="QXEV01000001">
    <property type="protein sequence ID" value="RIA78458.1"/>
    <property type="molecule type" value="Genomic_DNA"/>
</dbReference>
<evidence type="ECO:0000313" key="3">
    <source>
        <dbReference type="Proteomes" id="UP000266506"/>
    </source>
</evidence>
<dbReference type="InParanoid" id="A0A397RXM8"/>
<feature type="transmembrane region" description="Helical" evidence="1">
    <location>
        <begin position="64"/>
        <end position="91"/>
    </location>
</feature>
<protein>
    <submittedName>
        <fullName evidence="2">Uncharacterized protein</fullName>
    </submittedName>
</protein>
<gene>
    <name evidence="2" type="ORF">EI71_00018</name>
</gene>
<keyword evidence="1" id="KW-1133">Transmembrane helix</keyword>
<proteinExistence type="predicted"/>
<sequence length="192" mass="23017">MEIREWNSITAYAVYKMKKCFFDSIFSILGLLFIYFVILESFYHLEWVKNGELTFDIPNFLNNFFFTVIVIFITLGFFVFALLIYLIIVMIKEYKKIRYYKKPRFSIIEIKEIEYDYKLWQTASKNTFHSQAIKMRIDSEERLFKTPIIFTNSKRIGVFKIPPILQSHSYVRGRCEIGYDPKKNEAVILSIL</sequence>
<keyword evidence="3" id="KW-1185">Reference proteome</keyword>
<dbReference type="RefSeq" id="WP_119015205.1">
    <property type="nucleotide sequence ID" value="NZ_QXEV01000001.1"/>
</dbReference>
<feature type="transmembrane region" description="Helical" evidence="1">
    <location>
        <begin position="21"/>
        <end position="44"/>
    </location>
</feature>
<reference evidence="2 3" key="1">
    <citation type="submission" date="2018-08" db="EMBL/GenBank/DDBJ databases">
        <title>Genomic Encyclopedia of Archaeal and Bacterial Type Strains, Phase II (KMG-II): from individual species to whole genera.</title>
        <authorList>
            <person name="Goeker M."/>
        </authorList>
    </citation>
    <scope>NUCLEOTIDE SEQUENCE [LARGE SCALE GENOMIC DNA]</scope>
    <source>
        <strain evidence="2 3">ATCC 27112</strain>
    </source>
</reference>
<keyword evidence="1" id="KW-0472">Membrane</keyword>